<dbReference type="AlphaFoldDB" id="A0A9D1W957"/>
<proteinExistence type="predicted"/>
<feature type="non-terminal residue" evidence="1">
    <location>
        <position position="1"/>
    </location>
</feature>
<comment type="caution">
    <text evidence="1">The sequence shown here is derived from an EMBL/GenBank/DDBJ whole genome shotgun (WGS) entry which is preliminary data.</text>
</comment>
<reference evidence="1" key="1">
    <citation type="journal article" date="2021" name="PeerJ">
        <title>Extensive microbial diversity within the chicken gut microbiome revealed by metagenomics and culture.</title>
        <authorList>
            <person name="Gilroy R."/>
            <person name="Ravi A."/>
            <person name="Getino M."/>
            <person name="Pursley I."/>
            <person name="Horton D.L."/>
            <person name="Alikhan N.F."/>
            <person name="Baker D."/>
            <person name="Gharbi K."/>
            <person name="Hall N."/>
            <person name="Watson M."/>
            <person name="Adriaenssens E.M."/>
            <person name="Foster-Nyarko E."/>
            <person name="Jarju S."/>
            <person name="Secka A."/>
            <person name="Antonio M."/>
            <person name="Oren A."/>
            <person name="Chaudhuri R.R."/>
            <person name="La Ragione R."/>
            <person name="Hildebrand F."/>
            <person name="Pallen M.J."/>
        </authorList>
    </citation>
    <scope>NUCLEOTIDE SEQUENCE</scope>
    <source>
        <strain evidence="1">1719</strain>
    </source>
</reference>
<sequence length="60" mass="6611">DKGGVSYVSASTLDNDLKQHTWLENSSSVIDDSISVEISEASKKTSQPMRTIVTEKVNRK</sequence>
<gene>
    <name evidence="1" type="ORF">H9853_06685</name>
</gene>
<reference evidence="1" key="2">
    <citation type="submission" date="2021-04" db="EMBL/GenBank/DDBJ databases">
        <authorList>
            <person name="Gilroy R."/>
        </authorList>
    </citation>
    <scope>NUCLEOTIDE SEQUENCE</scope>
    <source>
        <strain evidence="1">1719</strain>
    </source>
</reference>
<organism evidence="1 2">
    <name type="scientific">Candidatus Sphingobacterium stercoripullorum</name>
    <dbReference type="NCBI Taxonomy" id="2838759"/>
    <lineage>
        <taxon>Bacteria</taxon>
        <taxon>Pseudomonadati</taxon>
        <taxon>Bacteroidota</taxon>
        <taxon>Sphingobacteriia</taxon>
        <taxon>Sphingobacteriales</taxon>
        <taxon>Sphingobacteriaceae</taxon>
        <taxon>Sphingobacterium</taxon>
    </lineage>
</organism>
<evidence type="ECO:0000313" key="2">
    <source>
        <dbReference type="Proteomes" id="UP000824156"/>
    </source>
</evidence>
<name>A0A9D1W957_9SPHI</name>
<protein>
    <submittedName>
        <fullName evidence="1">Uncharacterized protein</fullName>
    </submittedName>
</protein>
<accession>A0A9D1W957</accession>
<dbReference type="EMBL" id="DXEZ01000186">
    <property type="protein sequence ID" value="HIX54694.1"/>
    <property type="molecule type" value="Genomic_DNA"/>
</dbReference>
<evidence type="ECO:0000313" key="1">
    <source>
        <dbReference type="EMBL" id="HIX54694.1"/>
    </source>
</evidence>
<dbReference type="Proteomes" id="UP000824156">
    <property type="component" value="Unassembled WGS sequence"/>
</dbReference>